<dbReference type="CDD" id="cd00167">
    <property type="entry name" value="SANT"/>
    <property type="match status" value="2"/>
</dbReference>
<feature type="region of interest" description="Disordered" evidence="5">
    <location>
        <begin position="115"/>
        <end position="202"/>
    </location>
</feature>
<dbReference type="GO" id="GO:0001006">
    <property type="term" value="F:RNA polymerase III type 3 promoter sequence-specific DNA binding"/>
    <property type="evidence" value="ECO:0007669"/>
    <property type="project" value="TreeGrafter"/>
</dbReference>
<dbReference type="GO" id="GO:0042796">
    <property type="term" value="P:snRNA transcription by RNA polymerase III"/>
    <property type="evidence" value="ECO:0007669"/>
    <property type="project" value="TreeGrafter"/>
</dbReference>
<comment type="caution">
    <text evidence="9">The sequence shown here is derived from an EMBL/GenBank/DDBJ whole genome shotgun (WGS) entry which is preliminary data.</text>
</comment>
<feature type="domain" description="HTH myb-type" evidence="8">
    <location>
        <begin position="17"/>
        <end position="67"/>
    </location>
</feature>
<keyword evidence="1" id="KW-0805">Transcription regulation</keyword>
<dbReference type="Proteomes" id="UP000179807">
    <property type="component" value="Unassembled WGS sequence"/>
</dbReference>
<protein>
    <submittedName>
        <fullName evidence="9">Myb-like DNA-binding domain containing protein</fullName>
    </submittedName>
</protein>
<evidence type="ECO:0000256" key="2">
    <source>
        <dbReference type="ARBA" id="ARBA00023125"/>
    </source>
</evidence>
<dbReference type="SUPFAM" id="SSF46689">
    <property type="entry name" value="Homeodomain-like"/>
    <property type="match status" value="1"/>
</dbReference>
<name>A0A1J4KJW8_9EUKA</name>
<dbReference type="PROSITE" id="PS50090">
    <property type="entry name" value="MYB_LIKE"/>
    <property type="match status" value="2"/>
</dbReference>
<dbReference type="GO" id="GO:0042795">
    <property type="term" value="P:snRNA transcription by RNA polymerase II"/>
    <property type="evidence" value="ECO:0007669"/>
    <property type="project" value="TreeGrafter"/>
</dbReference>
<accession>A0A1J4KJW8</accession>
<dbReference type="InterPro" id="IPR001005">
    <property type="entry name" value="SANT/Myb"/>
</dbReference>
<keyword evidence="2" id="KW-0238">DNA-binding</keyword>
<organism evidence="9 10">
    <name type="scientific">Tritrichomonas foetus</name>
    <dbReference type="NCBI Taxonomy" id="1144522"/>
    <lineage>
        <taxon>Eukaryota</taxon>
        <taxon>Metamonada</taxon>
        <taxon>Parabasalia</taxon>
        <taxon>Tritrichomonadida</taxon>
        <taxon>Tritrichomonadidae</taxon>
        <taxon>Tritrichomonas</taxon>
    </lineage>
</organism>
<evidence type="ECO:0000256" key="1">
    <source>
        <dbReference type="ARBA" id="ARBA00023015"/>
    </source>
</evidence>
<evidence type="ECO:0000313" key="9">
    <source>
        <dbReference type="EMBL" id="OHT11601.1"/>
    </source>
</evidence>
<dbReference type="AlphaFoldDB" id="A0A1J4KJW8"/>
<dbReference type="InterPro" id="IPR017884">
    <property type="entry name" value="SANT_dom"/>
</dbReference>
<dbReference type="SMART" id="SM00717">
    <property type="entry name" value="SANT"/>
    <property type="match status" value="2"/>
</dbReference>
<keyword evidence="3" id="KW-0804">Transcription</keyword>
<dbReference type="InterPro" id="IPR051575">
    <property type="entry name" value="Myb-like_DNA-bd"/>
</dbReference>
<dbReference type="PANTHER" id="PTHR46621:SF1">
    <property type="entry name" value="SNRNA-ACTIVATING PROTEIN COMPLEX SUBUNIT 4"/>
    <property type="match status" value="1"/>
</dbReference>
<evidence type="ECO:0000259" key="7">
    <source>
        <dbReference type="PROSITE" id="PS51293"/>
    </source>
</evidence>
<dbReference type="VEuPathDB" id="TrichDB:TRFO_18853"/>
<dbReference type="PROSITE" id="PS51294">
    <property type="entry name" value="HTH_MYB"/>
    <property type="match status" value="2"/>
</dbReference>
<dbReference type="Gene3D" id="1.10.10.60">
    <property type="entry name" value="Homeodomain-like"/>
    <property type="match status" value="2"/>
</dbReference>
<dbReference type="GO" id="GO:0019185">
    <property type="term" value="C:snRNA-activating protein complex"/>
    <property type="evidence" value="ECO:0007669"/>
    <property type="project" value="TreeGrafter"/>
</dbReference>
<keyword evidence="10" id="KW-1185">Reference proteome</keyword>
<evidence type="ECO:0000256" key="5">
    <source>
        <dbReference type="SAM" id="MobiDB-lite"/>
    </source>
</evidence>
<feature type="domain" description="Myb-like" evidence="6">
    <location>
        <begin position="64"/>
        <end position="114"/>
    </location>
</feature>
<evidence type="ECO:0000313" key="10">
    <source>
        <dbReference type="Proteomes" id="UP000179807"/>
    </source>
</evidence>
<feature type="domain" description="HTH myb-type" evidence="8">
    <location>
        <begin position="70"/>
        <end position="118"/>
    </location>
</feature>
<sequence>MKKNISLLSRFYSKSIRRPFTEREDEQLKKLVAEFGDDDWKLIAEQLGSRTPRQCRERYKNYLMPGIVNGPWTKEEDALLYSKYHEIGPHWSLIGKAFPTRSEVNIKNRWASISKPNRKKSTEKIHFDETSQQDEMKDLGQSKSEERLLRKSARQRNVSKLNKDSENHTQKNRAKGDKSEYSTESSPVKASDKNQDDKEQEALFRALDQEIFHFDFDSNSAFSIGAPNIYF</sequence>
<dbReference type="PANTHER" id="PTHR46621">
    <property type="entry name" value="SNRNA-ACTIVATING PROTEIN COMPLEX SUBUNIT 4"/>
    <property type="match status" value="1"/>
</dbReference>
<dbReference type="GeneID" id="94835130"/>
<gene>
    <name evidence="9" type="ORF">TRFO_18853</name>
</gene>
<evidence type="ECO:0000256" key="3">
    <source>
        <dbReference type="ARBA" id="ARBA00023163"/>
    </source>
</evidence>
<dbReference type="InterPro" id="IPR009057">
    <property type="entry name" value="Homeodomain-like_sf"/>
</dbReference>
<keyword evidence="4" id="KW-0539">Nucleus</keyword>
<proteinExistence type="predicted"/>
<reference evidence="9" key="1">
    <citation type="submission" date="2016-10" db="EMBL/GenBank/DDBJ databases">
        <authorList>
            <person name="Benchimol M."/>
            <person name="Almeida L.G."/>
            <person name="Vasconcelos A.T."/>
            <person name="Perreira-Neves A."/>
            <person name="Rosa I.A."/>
            <person name="Tasca T."/>
            <person name="Bogo M.R."/>
            <person name="de Souza W."/>
        </authorList>
    </citation>
    <scope>NUCLEOTIDE SEQUENCE [LARGE SCALE GENOMIC DNA]</scope>
    <source>
        <strain evidence="9">K</strain>
    </source>
</reference>
<dbReference type="OrthoDB" id="2143914at2759"/>
<dbReference type="PROSITE" id="PS51293">
    <property type="entry name" value="SANT"/>
    <property type="match status" value="1"/>
</dbReference>
<feature type="compositionally biased region" description="Basic and acidic residues" evidence="5">
    <location>
        <begin position="190"/>
        <end position="202"/>
    </location>
</feature>
<feature type="compositionally biased region" description="Basic and acidic residues" evidence="5">
    <location>
        <begin position="161"/>
        <end position="181"/>
    </location>
</feature>
<evidence type="ECO:0000259" key="8">
    <source>
        <dbReference type="PROSITE" id="PS51294"/>
    </source>
</evidence>
<feature type="compositionally biased region" description="Basic and acidic residues" evidence="5">
    <location>
        <begin position="120"/>
        <end position="149"/>
    </location>
</feature>
<dbReference type="Pfam" id="PF13921">
    <property type="entry name" value="Myb_DNA-bind_6"/>
    <property type="match status" value="1"/>
</dbReference>
<dbReference type="GO" id="GO:0000978">
    <property type="term" value="F:RNA polymerase II cis-regulatory region sequence-specific DNA binding"/>
    <property type="evidence" value="ECO:0007669"/>
    <property type="project" value="TreeGrafter"/>
</dbReference>
<dbReference type="EMBL" id="MLAK01000583">
    <property type="protein sequence ID" value="OHT11601.1"/>
    <property type="molecule type" value="Genomic_DNA"/>
</dbReference>
<feature type="domain" description="SANT" evidence="7">
    <location>
        <begin position="15"/>
        <end position="69"/>
    </location>
</feature>
<evidence type="ECO:0000256" key="4">
    <source>
        <dbReference type="ARBA" id="ARBA00023242"/>
    </source>
</evidence>
<dbReference type="InterPro" id="IPR017930">
    <property type="entry name" value="Myb_dom"/>
</dbReference>
<evidence type="ECO:0000259" key="6">
    <source>
        <dbReference type="PROSITE" id="PS50090"/>
    </source>
</evidence>
<feature type="domain" description="Myb-like" evidence="6">
    <location>
        <begin position="17"/>
        <end position="63"/>
    </location>
</feature>
<dbReference type="RefSeq" id="XP_068364737.1">
    <property type="nucleotide sequence ID" value="XM_068500426.1"/>
</dbReference>